<dbReference type="InterPro" id="IPR051910">
    <property type="entry name" value="ComF/GntX_DNA_util-trans"/>
</dbReference>
<comment type="caution">
    <text evidence="4">The sequence shown here is derived from an EMBL/GenBank/DDBJ whole genome shotgun (WGS) entry which is preliminary data.</text>
</comment>
<protein>
    <recommendedName>
        <fullName evidence="3">Phosphoribosyltransferase domain-containing protein</fullName>
    </recommendedName>
</protein>
<dbReference type="SUPFAM" id="SSF53271">
    <property type="entry name" value="PRTase-like"/>
    <property type="match status" value="1"/>
</dbReference>
<dbReference type="CDD" id="cd06223">
    <property type="entry name" value="PRTases_typeI"/>
    <property type="match status" value="1"/>
</dbReference>
<comment type="similarity">
    <text evidence="1">Belongs to the ComF/GntX family.</text>
</comment>
<feature type="region of interest" description="Disordered" evidence="2">
    <location>
        <begin position="153"/>
        <end position="176"/>
    </location>
</feature>
<evidence type="ECO:0000259" key="3">
    <source>
        <dbReference type="Pfam" id="PF00156"/>
    </source>
</evidence>
<evidence type="ECO:0000313" key="4">
    <source>
        <dbReference type="EMBL" id="MBM9433837.1"/>
    </source>
</evidence>
<evidence type="ECO:0000256" key="1">
    <source>
        <dbReference type="ARBA" id="ARBA00008007"/>
    </source>
</evidence>
<dbReference type="InterPro" id="IPR000836">
    <property type="entry name" value="PRTase_dom"/>
</dbReference>
<proteinExistence type="inferred from homology"/>
<feature type="compositionally biased region" description="Basic residues" evidence="2">
    <location>
        <begin position="155"/>
        <end position="167"/>
    </location>
</feature>
<evidence type="ECO:0000313" key="5">
    <source>
        <dbReference type="Proteomes" id="UP000705983"/>
    </source>
</evidence>
<dbReference type="Pfam" id="PF00156">
    <property type="entry name" value="Pribosyltran"/>
    <property type="match status" value="1"/>
</dbReference>
<dbReference type="InterPro" id="IPR029057">
    <property type="entry name" value="PRTase-like"/>
</dbReference>
<name>A0ABS2THT3_9ACTO</name>
<dbReference type="RefSeq" id="WP_187996945.1">
    <property type="nucleotide sequence ID" value="NZ_JACEXG010000005.1"/>
</dbReference>
<dbReference type="Proteomes" id="UP000705983">
    <property type="component" value="Unassembled WGS sequence"/>
</dbReference>
<evidence type="ECO:0000256" key="2">
    <source>
        <dbReference type="SAM" id="MobiDB-lite"/>
    </source>
</evidence>
<gene>
    <name evidence="4" type="ORF">JVW63_09050</name>
</gene>
<organism evidence="4 5">
    <name type="scientific">Flaviflexus equikiangi</name>
    <dbReference type="NCBI Taxonomy" id="2758573"/>
    <lineage>
        <taxon>Bacteria</taxon>
        <taxon>Bacillati</taxon>
        <taxon>Actinomycetota</taxon>
        <taxon>Actinomycetes</taxon>
        <taxon>Actinomycetales</taxon>
        <taxon>Actinomycetaceae</taxon>
        <taxon>Flaviflexus</taxon>
    </lineage>
</organism>
<dbReference type="Gene3D" id="3.40.50.2020">
    <property type="match status" value="1"/>
</dbReference>
<dbReference type="PANTHER" id="PTHR47505">
    <property type="entry name" value="DNA UTILIZATION PROTEIN YHGH"/>
    <property type="match status" value="1"/>
</dbReference>
<accession>A0ABS2THT3</accession>
<dbReference type="PANTHER" id="PTHR47505:SF1">
    <property type="entry name" value="DNA UTILIZATION PROTEIN YHGH"/>
    <property type="match status" value="1"/>
</dbReference>
<keyword evidence="5" id="KW-1185">Reference proteome</keyword>
<sequence>MSLLDVIFPIQCPGCGQWDTPLCDACGENIGPPVDVSASLPHLSRVQSDGTEISLFPVWALSSYEDTKEIIRAWKDQPSDALDAAIGTRVARAVAGTADTLASRTLDVVPVPSRPARYRRDTYIAGTIADSVARGIAAGAAAPLTVRSRDLFMPRRGRQRGRSRRERRQRDAVHTYPSPSGLSILLVDDVATTGATLEACWRALADHEVLGAVCVSAVIPSSEFADLRSRPLNLE</sequence>
<reference evidence="5" key="1">
    <citation type="submission" date="2021-02" db="EMBL/GenBank/DDBJ databases">
        <title>Leucobacter sp. CX169.</title>
        <authorList>
            <person name="Cheng Y."/>
        </authorList>
    </citation>
    <scope>NUCLEOTIDE SEQUENCE [LARGE SCALE GENOMIC DNA]</scope>
    <source>
        <strain evidence="5">JY899</strain>
    </source>
</reference>
<dbReference type="EMBL" id="JAFFJS010000005">
    <property type="protein sequence ID" value="MBM9433837.1"/>
    <property type="molecule type" value="Genomic_DNA"/>
</dbReference>
<feature type="domain" description="Phosphoribosyltransferase" evidence="3">
    <location>
        <begin position="168"/>
        <end position="210"/>
    </location>
</feature>